<dbReference type="PROSITE" id="PS50005">
    <property type="entry name" value="TPR"/>
    <property type="match status" value="1"/>
</dbReference>
<keyword evidence="1" id="KW-0802">TPR repeat</keyword>
<name>A0A1M6U5F4_9BACT</name>
<evidence type="ECO:0000256" key="1">
    <source>
        <dbReference type="PROSITE-ProRule" id="PRU00339"/>
    </source>
</evidence>
<dbReference type="Proteomes" id="UP000190449">
    <property type="component" value="Unassembled WGS sequence"/>
</dbReference>
<dbReference type="STRING" id="28122.SAMN02745108_00313"/>
<keyword evidence="5" id="KW-1185">Reference proteome</keyword>
<evidence type="ECO:0000313" key="5">
    <source>
        <dbReference type="Proteomes" id="UP000184275"/>
    </source>
</evidence>
<dbReference type="AlphaFoldDB" id="A0A1M6U5F4"/>
<proteinExistence type="predicted"/>
<feature type="repeat" description="TPR" evidence="1">
    <location>
        <begin position="187"/>
        <end position="220"/>
    </location>
</feature>
<evidence type="ECO:0000313" key="4">
    <source>
        <dbReference type="EMBL" id="SJZ37652.1"/>
    </source>
</evidence>
<gene>
    <name evidence="4" type="ORF">SAMN02745108_00313</name>
    <name evidence="3" type="ORF">SAMN05720469_11255</name>
</gene>
<dbReference type="RefSeq" id="WP_233126441.1">
    <property type="nucleotide sequence ID" value="NZ_FRAW01000012.1"/>
</dbReference>
<evidence type="ECO:0000256" key="2">
    <source>
        <dbReference type="SAM" id="SignalP"/>
    </source>
</evidence>
<feature type="signal peptide" evidence="2">
    <location>
        <begin position="1"/>
        <end position="20"/>
    </location>
</feature>
<accession>A0A1M6U5F4</accession>
<dbReference type="SUPFAM" id="SSF48452">
    <property type="entry name" value="TPR-like"/>
    <property type="match status" value="1"/>
</dbReference>
<accession>A0A1T4K5H4</accession>
<dbReference type="EMBL" id="FRAW01000012">
    <property type="protein sequence ID" value="SHK64371.1"/>
    <property type="molecule type" value="Genomic_DNA"/>
</dbReference>
<keyword evidence="2" id="KW-0732">Signal</keyword>
<evidence type="ECO:0000313" key="6">
    <source>
        <dbReference type="Proteomes" id="UP000190449"/>
    </source>
</evidence>
<dbReference type="InterPro" id="IPR019734">
    <property type="entry name" value="TPR_rpt"/>
</dbReference>
<organism evidence="3 5">
    <name type="scientific">Fibrobacter intestinalis</name>
    <dbReference type="NCBI Taxonomy" id="28122"/>
    <lineage>
        <taxon>Bacteria</taxon>
        <taxon>Pseudomonadati</taxon>
        <taxon>Fibrobacterota</taxon>
        <taxon>Fibrobacteria</taxon>
        <taxon>Fibrobacterales</taxon>
        <taxon>Fibrobacteraceae</taxon>
        <taxon>Fibrobacter</taxon>
    </lineage>
</organism>
<feature type="chain" id="PRO_5044562693" evidence="2">
    <location>
        <begin position="21"/>
        <end position="315"/>
    </location>
</feature>
<protein>
    <submittedName>
        <fullName evidence="3">Uncharacterized protein</fullName>
    </submittedName>
</protein>
<dbReference type="InterPro" id="IPR011990">
    <property type="entry name" value="TPR-like_helical_dom_sf"/>
</dbReference>
<evidence type="ECO:0000313" key="3">
    <source>
        <dbReference type="EMBL" id="SHK64371.1"/>
    </source>
</evidence>
<sequence>MKFFSAVFALILCARTLSVAADSAIFALPPEIQNAAKRSMDQALNTNYAASFLAIEKIHSQNPGVACVLKNIVRLTKFDDLGDTLALEKAAEELADCQADGAWDVLREFELGYAKSAQGHSFKGALATRRAAKKFEDSQDKDARAIYSIYAYYVEDGFGFLPFISDDRENHLKILEERAAHSPLFWAIFATPLAWMYYDKEEYDKALAVVERSLAKSPKNPIFIQMKADMLYKQKRYAEAAAIYENSAAEYLKRSGKSVRYFCAIGNLARIYLDAGKENLSRQNAEKLNDPDYKKIENWMPESLVKDLKKKKLYP</sequence>
<reference evidence="5" key="1">
    <citation type="submission" date="2016-11" db="EMBL/GenBank/DDBJ databases">
        <authorList>
            <person name="Varghese N."/>
            <person name="Submissions S."/>
        </authorList>
    </citation>
    <scope>NUCLEOTIDE SEQUENCE [LARGE SCALE GENOMIC DNA]</scope>
    <source>
        <strain evidence="5">UWOS</strain>
    </source>
</reference>
<reference evidence="3" key="2">
    <citation type="submission" date="2016-11" db="EMBL/GenBank/DDBJ databases">
        <authorList>
            <person name="Jaros S."/>
            <person name="Januszkiewicz K."/>
            <person name="Wedrychowicz H."/>
        </authorList>
    </citation>
    <scope>NUCLEOTIDE SEQUENCE [LARGE SCALE GENOMIC DNA]</scope>
    <source>
        <strain evidence="3">UWOS</strain>
    </source>
</reference>
<reference evidence="4 6" key="3">
    <citation type="submission" date="2017-02" db="EMBL/GenBank/DDBJ databases">
        <authorList>
            <person name="Peterson S.W."/>
        </authorList>
    </citation>
    <scope>NUCLEOTIDE SEQUENCE [LARGE SCALE GENOMIC DNA]</scope>
    <source>
        <strain evidence="4 6">ATCC 43854</strain>
    </source>
</reference>
<dbReference type="EMBL" id="FUWU01000003">
    <property type="protein sequence ID" value="SJZ37652.1"/>
    <property type="molecule type" value="Genomic_DNA"/>
</dbReference>
<dbReference type="Proteomes" id="UP000184275">
    <property type="component" value="Unassembled WGS sequence"/>
</dbReference>
<dbReference type="Gene3D" id="1.25.40.10">
    <property type="entry name" value="Tetratricopeptide repeat domain"/>
    <property type="match status" value="1"/>
</dbReference>